<evidence type="ECO:0000313" key="3">
    <source>
        <dbReference type="Proteomes" id="UP000694380"/>
    </source>
</evidence>
<reference evidence="2" key="1">
    <citation type="submission" date="2025-08" db="UniProtKB">
        <authorList>
            <consortium name="Ensembl"/>
        </authorList>
    </citation>
    <scope>IDENTIFICATION</scope>
</reference>
<proteinExistence type="predicted"/>
<dbReference type="GeneTree" id="ENSGT00940000161517"/>
<reference evidence="2" key="2">
    <citation type="submission" date="2025-09" db="UniProtKB">
        <authorList>
            <consortium name="Ensembl"/>
        </authorList>
    </citation>
    <scope>IDENTIFICATION</scope>
</reference>
<dbReference type="PROSITE" id="PS50835">
    <property type="entry name" value="IG_LIKE"/>
    <property type="match status" value="1"/>
</dbReference>
<keyword evidence="3" id="KW-1185">Reference proteome</keyword>
<dbReference type="InterPro" id="IPR013783">
    <property type="entry name" value="Ig-like_fold"/>
</dbReference>
<dbReference type="AlphaFoldDB" id="A0A8C3H6V2"/>
<dbReference type="InterPro" id="IPR007110">
    <property type="entry name" value="Ig-like_dom"/>
</dbReference>
<sequence length="162" mass="16908">MSDETQAPPPSSTPLTGSETALCRFKAPCSVSDSPGGSQGLFGCWGVAARPGFVPWPRCLSLTVSPGATVRLSCAMSRGTSISGYYISWLQQRAGNPPRYLLYYKDEAANGLGSGVSDRFSASKDASTNTCHLILTGAQAGDEADYYCLTLSAVVGHSATGR</sequence>
<dbReference type="InterPro" id="IPR050150">
    <property type="entry name" value="IgV_Light_Chain"/>
</dbReference>
<dbReference type="Ensembl" id="ENSCPBT00000006013.1">
    <property type="protein sequence ID" value="ENSCPBP00000004940.1"/>
    <property type="gene ID" value="ENSCPBG00000003968.1"/>
</dbReference>
<dbReference type="PANTHER" id="PTHR23267">
    <property type="entry name" value="IMMUNOGLOBULIN LIGHT CHAIN"/>
    <property type="match status" value="1"/>
</dbReference>
<dbReference type="Gene3D" id="2.60.40.10">
    <property type="entry name" value="Immunoglobulins"/>
    <property type="match status" value="1"/>
</dbReference>
<dbReference type="SMART" id="SM00406">
    <property type="entry name" value="IGv"/>
    <property type="match status" value="1"/>
</dbReference>
<accession>A0A8C3H6V2</accession>
<dbReference type="Proteomes" id="UP000694380">
    <property type="component" value="Unplaced"/>
</dbReference>
<organism evidence="2 3">
    <name type="scientific">Chrysemys picta bellii</name>
    <name type="common">Western painted turtle</name>
    <name type="synonym">Emys bellii</name>
    <dbReference type="NCBI Taxonomy" id="8478"/>
    <lineage>
        <taxon>Eukaryota</taxon>
        <taxon>Metazoa</taxon>
        <taxon>Chordata</taxon>
        <taxon>Craniata</taxon>
        <taxon>Vertebrata</taxon>
        <taxon>Euteleostomi</taxon>
        <taxon>Archelosauria</taxon>
        <taxon>Testudinata</taxon>
        <taxon>Testudines</taxon>
        <taxon>Cryptodira</taxon>
        <taxon>Durocryptodira</taxon>
        <taxon>Testudinoidea</taxon>
        <taxon>Emydidae</taxon>
        <taxon>Chrysemys</taxon>
    </lineage>
</organism>
<protein>
    <recommendedName>
        <fullName evidence="1">Ig-like domain-containing protein</fullName>
    </recommendedName>
</protein>
<evidence type="ECO:0000259" key="1">
    <source>
        <dbReference type="PROSITE" id="PS50835"/>
    </source>
</evidence>
<evidence type="ECO:0000313" key="2">
    <source>
        <dbReference type="Ensembl" id="ENSCPBP00000004940.1"/>
    </source>
</evidence>
<dbReference type="InterPro" id="IPR036179">
    <property type="entry name" value="Ig-like_dom_sf"/>
</dbReference>
<dbReference type="SUPFAM" id="SSF48726">
    <property type="entry name" value="Immunoglobulin"/>
    <property type="match status" value="1"/>
</dbReference>
<feature type="domain" description="Ig-like" evidence="1">
    <location>
        <begin position="51"/>
        <end position="162"/>
    </location>
</feature>
<dbReference type="Pfam" id="PF07686">
    <property type="entry name" value="V-set"/>
    <property type="match status" value="1"/>
</dbReference>
<dbReference type="InterPro" id="IPR013106">
    <property type="entry name" value="Ig_V-set"/>
</dbReference>
<name>A0A8C3H6V2_CHRPI</name>